<evidence type="ECO:0000313" key="3">
    <source>
        <dbReference type="Proteomes" id="UP000190367"/>
    </source>
</evidence>
<dbReference type="InterPro" id="IPR010982">
    <property type="entry name" value="Lambda_DNA-bd_dom_sf"/>
</dbReference>
<organism evidence="2 3">
    <name type="scientific">Chitinophaga eiseniae</name>
    <dbReference type="NCBI Taxonomy" id="634771"/>
    <lineage>
        <taxon>Bacteria</taxon>
        <taxon>Pseudomonadati</taxon>
        <taxon>Bacteroidota</taxon>
        <taxon>Chitinophagia</taxon>
        <taxon>Chitinophagales</taxon>
        <taxon>Chitinophagaceae</taxon>
        <taxon>Chitinophaga</taxon>
    </lineage>
</organism>
<dbReference type="Proteomes" id="UP000190367">
    <property type="component" value="Unassembled WGS sequence"/>
</dbReference>
<evidence type="ECO:0000259" key="1">
    <source>
        <dbReference type="PROSITE" id="PS50943"/>
    </source>
</evidence>
<dbReference type="GO" id="GO:0003677">
    <property type="term" value="F:DNA binding"/>
    <property type="evidence" value="ECO:0007669"/>
    <property type="project" value="UniProtKB-KW"/>
</dbReference>
<evidence type="ECO:0000313" key="2">
    <source>
        <dbReference type="EMBL" id="SJZ68057.1"/>
    </source>
</evidence>
<gene>
    <name evidence="2" type="ORF">SAMN04488128_1011172</name>
</gene>
<dbReference type="SUPFAM" id="SSF47413">
    <property type="entry name" value="lambda repressor-like DNA-binding domains"/>
    <property type="match status" value="1"/>
</dbReference>
<name>A0A1T4MMJ5_9BACT</name>
<dbReference type="STRING" id="634771.SAMN04488128_1011172"/>
<protein>
    <submittedName>
        <fullName evidence="2">DNA-binding transcriptional regulator, XRE-family HTH domain</fullName>
    </submittedName>
</protein>
<dbReference type="CDD" id="cd00093">
    <property type="entry name" value="HTH_XRE"/>
    <property type="match status" value="1"/>
</dbReference>
<dbReference type="SMART" id="SM00530">
    <property type="entry name" value="HTH_XRE"/>
    <property type="match status" value="1"/>
</dbReference>
<reference evidence="3" key="1">
    <citation type="submission" date="2017-02" db="EMBL/GenBank/DDBJ databases">
        <authorList>
            <person name="Varghese N."/>
            <person name="Submissions S."/>
        </authorList>
    </citation>
    <scope>NUCLEOTIDE SEQUENCE [LARGE SCALE GENOMIC DNA]</scope>
    <source>
        <strain evidence="3">DSM 22224</strain>
    </source>
</reference>
<keyword evidence="2" id="KW-0238">DNA-binding</keyword>
<dbReference type="Gene3D" id="1.10.260.40">
    <property type="entry name" value="lambda repressor-like DNA-binding domains"/>
    <property type="match status" value="1"/>
</dbReference>
<proteinExistence type="predicted"/>
<feature type="domain" description="HTH cro/C1-type" evidence="1">
    <location>
        <begin position="59"/>
        <end position="94"/>
    </location>
</feature>
<sequence length="103" mass="11755">MIFILLILNSLHALYLLQHNSKSMAKIGRKPDSNIRINRIGAVLADKGKKNKDLEQHFGVAQSTVSNWVTNKSQPSVYDFYEIAKFLGCDIRELFVSTKQFIK</sequence>
<dbReference type="InterPro" id="IPR001387">
    <property type="entry name" value="Cro/C1-type_HTH"/>
</dbReference>
<dbReference type="Pfam" id="PF01381">
    <property type="entry name" value="HTH_3"/>
    <property type="match status" value="1"/>
</dbReference>
<dbReference type="AlphaFoldDB" id="A0A1T4MMJ5"/>
<dbReference type="EMBL" id="FUWZ01000001">
    <property type="protein sequence ID" value="SJZ68057.1"/>
    <property type="molecule type" value="Genomic_DNA"/>
</dbReference>
<dbReference type="PROSITE" id="PS50943">
    <property type="entry name" value="HTH_CROC1"/>
    <property type="match status" value="1"/>
</dbReference>
<keyword evidence="3" id="KW-1185">Reference proteome</keyword>
<accession>A0A1T4MMJ5</accession>